<evidence type="ECO:0000256" key="1">
    <source>
        <dbReference type="SAM" id="Phobius"/>
    </source>
</evidence>
<keyword evidence="1" id="KW-0472">Membrane</keyword>
<keyword evidence="1" id="KW-0812">Transmembrane</keyword>
<dbReference type="AlphaFoldDB" id="A0A7G5EBH3"/>
<dbReference type="RefSeq" id="WP_182328414.1">
    <property type="nucleotide sequence ID" value="NZ_CP058554.1"/>
</dbReference>
<evidence type="ECO:0000313" key="2">
    <source>
        <dbReference type="EMBL" id="QMV71348.1"/>
    </source>
</evidence>
<proteinExistence type="predicted"/>
<reference evidence="2 3" key="1">
    <citation type="journal article" date="2020" name="G3 (Bethesda)">
        <title>CeMbio - The Caenorhabditis elegans Microbiome Resource.</title>
        <authorList>
            <person name="Dirksen P."/>
            <person name="Assie A."/>
            <person name="Zimmermann J."/>
            <person name="Zhang F."/>
            <person name="Tietje A.M."/>
            <person name="Marsh S.A."/>
            <person name="Felix M.A."/>
            <person name="Shapira M."/>
            <person name="Kaleta C."/>
            <person name="Schulenburg H."/>
            <person name="Samuel B."/>
        </authorList>
    </citation>
    <scope>NUCLEOTIDE SEQUENCE [LARGE SCALE GENOMIC DNA]</scope>
    <source>
        <strain evidence="2 3">BIGb0172</strain>
    </source>
</reference>
<name>A0A7G5EBH3_9BURK</name>
<keyword evidence="1" id="KW-1133">Transmembrane helix</keyword>
<dbReference type="EMBL" id="CP058554">
    <property type="protein sequence ID" value="QMV71348.1"/>
    <property type="molecule type" value="Genomic_DNA"/>
</dbReference>
<evidence type="ECO:0000313" key="3">
    <source>
        <dbReference type="Proteomes" id="UP000515240"/>
    </source>
</evidence>
<gene>
    <name evidence="2" type="ORF">HS961_11905</name>
</gene>
<dbReference type="KEGG" id="cpis:HS961_11905"/>
<dbReference type="Proteomes" id="UP000515240">
    <property type="component" value="Chromosome"/>
</dbReference>
<organism evidence="2 3">
    <name type="scientific">Comamonas piscis</name>
    <dbReference type="NCBI Taxonomy" id="1562974"/>
    <lineage>
        <taxon>Bacteria</taxon>
        <taxon>Pseudomonadati</taxon>
        <taxon>Pseudomonadota</taxon>
        <taxon>Betaproteobacteria</taxon>
        <taxon>Burkholderiales</taxon>
        <taxon>Comamonadaceae</taxon>
        <taxon>Comamonas</taxon>
    </lineage>
</organism>
<keyword evidence="3" id="KW-1185">Reference proteome</keyword>
<sequence length="75" mass="7677">MKSFLHQSAEAVALSKTRRLKPAILARRCVGSLIVIAGLAIVTTDLLALLNGGDIIAGPAATTPSAALHQTSTGR</sequence>
<feature type="transmembrane region" description="Helical" evidence="1">
    <location>
        <begin position="25"/>
        <end position="43"/>
    </location>
</feature>
<protein>
    <submittedName>
        <fullName evidence="2">Uncharacterized protein</fullName>
    </submittedName>
</protein>
<accession>A0A7G5EBH3</accession>